<dbReference type="Proteomes" id="UP000326565">
    <property type="component" value="Unassembled WGS sequence"/>
</dbReference>
<evidence type="ECO:0000313" key="2">
    <source>
        <dbReference type="Proteomes" id="UP000326565"/>
    </source>
</evidence>
<accession>A0A5N5WR84</accession>
<evidence type="ECO:0000313" key="1">
    <source>
        <dbReference type="EMBL" id="KAB8069572.1"/>
    </source>
</evidence>
<protein>
    <submittedName>
        <fullName evidence="1">Uncharacterized protein</fullName>
    </submittedName>
</protein>
<proteinExistence type="predicted"/>
<organism evidence="1 2">
    <name type="scientific">Aspergillus leporis</name>
    <dbReference type="NCBI Taxonomy" id="41062"/>
    <lineage>
        <taxon>Eukaryota</taxon>
        <taxon>Fungi</taxon>
        <taxon>Dikarya</taxon>
        <taxon>Ascomycota</taxon>
        <taxon>Pezizomycotina</taxon>
        <taxon>Eurotiomycetes</taxon>
        <taxon>Eurotiomycetidae</taxon>
        <taxon>Eurotiales</taxon>
        <taxon>Aspergillaceae</taxon>
        <taxon>Aspergillus</taxon>
        <taxon>Aspergillus subgen. Circumdati</taxon>
    </lineage>
</organism>
<name>A0A5N5WR84_9EURO</name>
<keyword evidence="2" id="KW-1185">Reference proteome</keyword>
<reference evidence="1 2" key="1">
    <citation type="submission" date="2019-04" db="EMBL/GenBank/DDBJ databases">
        <title>Friends and foes A comparative genomics study of 23 Aspergillus species from section Flavi.</title>
        <authorList>
            <consortium name="DOE Joint Genome Institute"/>
            <person name="Kjaerbolling I."/>
            <person name="Vesth T."/>
            <person name="Frisvad J.C."/>
            <person name="Nybo J.L."/>
            <person name="Theobald S."/>
            <person name="Kildgaard S."/>
            <person name="Isbrandt T."/>
            <person name="Kuo A."/>
            <person name="Sato A."/>
            <person name="Lyhne E.K."/>
            <person name="Kogle M.E."/>
            <person name="Wiebenga A."/>
            <person name="Kun R.S."/>
            <person name="Lubbers R.J."/>
            <person name="Makela M.R."/>
            <person name="Barry K."/>
            <person name="Chovatia M."/>
            <person name="Clum A."/>
            <person name="Daum C."/>
            <person name="Haridas S."/>
            <person name="He G."/>
            <person name="LaButti K."/>
            <person name="Lipzen A."/>
            <person name="Mondo S."/>
            <person name="Riley R."/>
            <person name="Salamov A."/>
            <person name="Simmons B.A."/>
            <person name="Magnuson J.K."/>
            <person name="Henrissat B."/>
            <person name="Mortensen U.H."/>
            <person name="Larsen T.O."/>
            <person name="Devries R.P."/>
            <person name="Grigoriev I.V."/>
            <person name="Machida M."/>
            <person name="Baker S.E."/>
            <person name="Andersen M.R."/>
        </authorList>
    </citation>
    <scope>NUCLEOTIDE SEQUENCE [LARGE SCALE GENOMIC DNA]</scope>
    <source>
        <strain evidence="1 2">CBS 151.66</strain>
    </source>
</reference>
<dbReference type="EMBL" id="ML732335">
    <property type="protein sequence ID" value="KAB8069572.1"/>
    <property type="molecule type" value="Genomic_DNA"/>
</dbReference>
<gene>
    <name evidence="1" type="ORF">BDV29DRAFT_182516</name>
</gene>
<sequence length="266" mass="29580">MRVTNKQCRLYLGVSRQDHERTCCVTLVPAKDAPISPSLVRHRCAPLPMPRTSHDQAEMPMFPAPVFSRFFLINLVRFGFTGHGPVDGAEGLQHFGKTRNILLEWSNTGLRFRALPFQEAYGRTEASLVSTAQISYSANYYGNLLSCAAEVADDLSLSLGVRNELPSAGRSTPDCYCDGFFLLKQRCNLSGCPGLLHLALMTGIRGKSDRPSVEIERKVCTSPDFPSPPNYVVHFPYTKFRVSGGTVAVPLLDRDELSRRDLPWMP</sequence>
<dbReference type="AlphaFoldDB" id="A0A5N5WR84"/>